<keyword evidence="2" id="KW-0472">Membrane</keyword>
<feature type="compositionally biased region" description="Low complexity" evidence="1">
    <location>
        <begin position="158"/>
        <end position="167"/>
    </location>
</feature>
<feature type="compositionally biased region" description="Polar residues" evidence="1">
    <location>
        <begin position="168"/>
        <end position="188"/>
    </location>
</feature>
<evidence type="ECO:0000313" key="4">
    <source>
        <dbReference type="EMBL" id="AKK06218.1"/>
    </source>
</evidence>
<feature type="compositionally biased region" description="Low complexity" evidence="1">
    <location>
        <begin position="97"/>
        <end position="107"/>
    </location>
</feature>
<dbReference type="PATRIC" id="fig|571915.4.peg.2014"/>
<evidence type="ECO:0000256" key="2">
    <source>
        <dbReference type="SAM" id="Phobius"/>
    </source>
</evidence>
<dbReference type="SUPFAM" id="SSF55797">
    <property type="entry name" value="PR-1-like"/>
    <property type="match status" value="1"/>
</dbReference>
<dbReference type="InterPro" id="IPR035940">
    <property type="entry name" value="CAP_sf"/>
</dbReference>
<reference evidence="5" key="2">
    <citation type="submission" date="2015-05" db="EMBL/GenBank/DDBJ databases">
        <title>Complete genome sequence of Corynebacterium mustelae DSM 45274, isolated from various tissues of a male ferret with lethal sepsis.</title>
        <authorList>
            <person name="Ruckert C."/>
            <person name="Albersmeier A."/>
            <person name="Winkler A."/>
            <person name="Tauch A."/>
        </authorList>
    </citation>
    <scope>NUCLEOTIDE SEQUENCE [LARGE SCALE GENOMIC DNA]</scope>
    <source>
        <strain evidence="5">DSM 45274</strain>
    </source>
</reference>
<keyword evidence="2" id="KW-1133">Transmembrane helix</keyword>
<feature type="region of interest" description="Disordered" evidence="1">
    <location>
        <begin position="85"/>
        <end position="188"/>
    </location>
</feature>
<feature type="compositionally biased region" description="Low complexity" evidence="1">
    <location>
        <begin position="130"/>
        <end position="141"/>
    </location>
</feature>
<organism evidence="4 5">
    <name type="scientific">Corynebacterium mustelae</name>
    <dbReference type="NCBI Taxonomy" id="571915"/>
    <lineage>
        <taxon>Bacteria</taxon>
        <taxon>Bacillati</taxon>
        <taxon>Actinomycetota</taxon>
        <taxon>Actinomycetes</taxon>
        <taxon>Mycobacteriales</taxon>
        <taxon>Corynebacteriaceae</taxon>
        <taxon>Corynebacterium</taxon>
    </lineage>
</organism>
<feature type="compositionally biased region" description="Polar residues" evidence="1">
    <location>
        <begin position="147"/>
        <end position="157"/>
    </location>
</feature>
<gene>
    <name evidence="4" type="ORF">CMUST_09510</name>
</gene>
<dbReference type="AlphaFoldDB" id="A0A0G3H338"/>
<feature type="transmembrane region" description="Helical" evidence="2">
    <location>
        <begin position="56"/>
        <end position="76"/>
    </location>
</feature>
<dbReference type="EMBL" id="CP011542">
    <property type="protein sequence ID" value="AKK06218.1"/>
    <property type="molecule type" value="Genomic_DNA"/>
</dbReference>
<accession>A0A0G3H338</accession>
<sequence length="522" mass="56904">MPRNWRRKALACAVVASLSFSNLHATQAPAVAQVATPHHTISLQAGSSEFNPEFFYKILGGAAPLFAAILGIVFWVTRSTPKESTETSKQSADTGLAPHTTTAPPTTESSTFWFPGTTPSPAQPSPEAAPPASNNNPVEPADAAAPNINNTAGKQTDLSSLSSSSSSTPPRKQNPATPGSESDSSVPRQIQRVLDEINSQRRSHGLNPVMLDTELSKAEQKVAEDFIRSGVFQTDHSMRVVPISGEDPVIGYRESIAKHDFLKQLVTRPDLTKVGIGLATNGFWWGGLARFVTEGDSLTTNEARVTKLIDRINQERRKNGVNPLHIAPSFTADEVAWAKHMKEVNKLYFSGTRRAVWRAHDPLEAVAVWAQQSGFNFILTDSRYSHVAVGLYQDGDEFWISARPITPGVALQERTKQIESIITAINNKRRTAGLSPLTVDDHNHTHLQKQAQLFANGKIVQQQLPLTEVYALADDPLAAAENLFAQKKNSDVLLYPRASRITVAIAEKDGFYAVAVKVPRNS</sequence>
<evidence type="ECO:0000256" key="1">
    <source>
        <dbReference type="SAM" id="MobiDB-lite"/>
    </source>
</evidence>
<dbReference type="Proteomes" id="UP000035199">
    <property type="component" value="Chromosome"/>
</dbReference>
<dbReference type="OrthoDB" id="8611574at2"/>
<evidence type="ECO:0000256" key="3">
    <source>
        <dbReference type="SAM" id="SignalP"/>
    </source>
</evidence>
<keyword evidence="3" id="KW-0732">Signal</keyword>
<name>A0A0G3H338_9CORY</name>
<reference evidence="4 5" key="1">
    <citation type="journal article" date="2015" name="Genome Announc.">
        <title>Complete Genome Sequence of the Type Strain Corynebacterium mustelae DSM 45274, Isolated from Various Tissues of a Male Ferret with Lethal Sepsis.</title>
        <authorList>
            <person name="Ruckert C."/>
            <person name="Eimer J."/>
            <person name="Winkler A."/>
            <person name="Tauch A."/>
        </authorList>
    </citation>
    <scope>NUCLEOTIDE SEQUENCE [LARGE SCALE GENOMIC DNA]</scope>
    <source>
        <strain evidence="4 5">DSM 45274</strain>
    </source>
</reference>
<proteinExistence type="predicted"/>
<evidence type="ECO:0000313" key="5">
    <source>
        <dbReference type="Proteomes" id="UP000035199"/>
    </source>
</evidence>
<feature type="signal peptide" evidence="3">
    <location>
        <begin position="1"/>
        <end position="25"/>
    </location>
</feature>
<keyword evidence="5" id="KW-1185">Reference proteome</keyword>
<protein>
    <submittedName>
        <fullName evidence="4">Uncharacterized protein</fullName>
    </submittedName>
</protein>
<keyword evidence="2" id="KW-0812">Transmembrane</keyword>
<dbReference type="Gene3D" id="3.40.33.10">
    <property type="entry name" value="CAP"/>
    <property type="match status" value="1"/>
</dbReference>
<feature type="chain" id="PRO_5038981729" evidence="3">
    <location>
        <begin position="26"/>
        <end position="522"/>
    </location>
</feature>
<dbReference type="KEGG" id="cmv:CMUST_09510"/>
<dbReference type="RefSeq" id="WP_052844617.1">
    <property type="nucleotide sequence ID" value="NZ_CP011542.1"/>
</dbReference>